<evidence type="ECO:0000256" key="1">
    <source>
        <dbReference type="ARBA" id="ARBA00023172"/>
    </source>
</evidence>
<dbReference type="PROSITE" id="PS51898">
    <property type="entry name" value="TYR_RECOMBINASE"/>
    <property type="match status" value="1"/>
</dbReference>
<dbReference type="PANTHER" id="PTHR30349:SF64">
    <property type="entry name" value="PROPHAGE INTEGRASE INTD-RELATED"/>
    <property type="match status" value="1"/>
</dbReference>
<dbReference type="InterPro" id="IPR013762">
    <property type="entry name" value="Integrase-like_cat_sf"/>
</dbReference>
<gene>
    <name evidence="3" type="primary">xerC_1</name>
    <name evidence="3" type="ORF">NCTC11820_00628</name>
</gene>
<dbReference type="PANTHER" id="PTHR30349">
    <property type="entry name" value="PHAGE INTEGRASE-RELATED"/>
    <property type="match status" value="1"/>
</dbReference>
<dbReference type="RefSeq" id="WP_013188551.1">
    <property type="nucleotide sequence ID" value="NZ_CP068112.1"/>
</dbReference>
<dbReference type="AlphaFoldDB" id="A0A2X2YMU9"/>
<organism evidence="3 4">
    <name type="scientific">Mobiluncus curtisii</name>
    <dbReference type="NCBI Taxonomy" id="2051"/>
    <lineage>
        <taxon>Bacteria</taxon>
        <taxon>Bacillati</taxon>
        <taxon>Actinomycetota</taxon>
        <taxon>Actinomycetes</taxon>
        <taxon>Actinomycetales</taxon>
        <taxon>Actinomycetaceae</taxon>
        <taxon>Mobiluncus</taxon>
    </lineage>
</organism>
<evidence type="ECO:0000313" key="3">
    <source>
        <dbReference type="EMBL" id="SQB64293.1"/>
    </source>
</evidence>
<dbReference type="InterPro" id="IPR050090">
    <property type="entry name" value="Tyrosine_recombinase_XerCD"/>
</dbReference>
<dbReference type="SUPFAM" id="SSF56349">
    <property type="entry name" value="DNA breaking-rejoining enzymes"/>
    <property type="match status" value="1"/>
</dbReference>
<dbReference type="Gene3D" id="1.10.443.10">
    <property type="entry name" value="Intergrase catalytic core"/>
    <property type="match status" value="1"/>
</dbReference>
<dbReference type="GO" id="GO:0006310">
    <property type="term" value="P:DNA recombination"/>
    <property type="evidence" value="ECO:0007669"/>
    <property type="project" value="UniProtKB-KW"/>
</dbReference>
<dbReference type="InterPro" id="IPR011010">
    <property type="entry name" value="DNA_brk_join_enz"/>
</dbReference>
<reference evidence="3 4" key="1">
    <citation type="submission" date="2018-06" db="EMBL/GenBank/DDBJ databases">
        <authorList>
            <consortium name="Pathogen Informatics"/>
            <person name="Doyle S."/>
        </authorList>
    </citation>
    <scope>NUCLEOTIDE SEQUENCE [LARGE SCALE GENOMIC DNA]</scope>
    <source>
        <strain evidence="3 4">NCTC11820</strain>
    </source>
</reference>
<dbReference type="GO" id="GO:0015074">
    <property type="term" value="P:DNA integration"/>
    <property type="evidence" value="ECO:0007669"/>
    <property type="project" value="InterPro"/>
</dbReference>
<keyword evidence="1" id="KW-0233">DNA recombination</keyword>
<protein>
    <submittedName>
        <fullName evidence="3">Tyrosine recombinase XerC</fullName>
    </submittedName>
</protein>
<accession>A0A2X2YMU9</accession>
<dbReference type="Proteomes" id="UP000250245">
    <property type="component" value="Unassembled WGS sequence"/>
</dbReference>
<dbReference type="GO" id="GO:0003677">
    <property type="term" value="F:DNA binding"/>
    <property type="evidence" value="ECO:0007669"/>
    <property type="project" value="InterPro"/>
</dbReference>
<proteinExistence type="predicted"/>
<dbReference type="OMA" id="HVRISHI"/>
<evidence type="ECO:0000259" key="2">
    <source>
        <dbReference type="PROSITE" id="PS51898"/>
    </source>
</evidence>
<dbReference type="Pfam" id="PF00589">
    <property type="entry name" value="Phage_integrase"/>
    <property type="match status" value="1"/>
</dbReference>
<dbReference type="GeneID" id="55564235"/>
<feature type="domain" description="Tyr recombinase" evidence="2">
    <location>
        <begin position="51"/>
        <end position="216"/>
    </location>
</feature>
<evidence type="ECO:0000313" key="4">
    <source>
        <dbReference type="Proteomes" id="UP000250245"/>
    </source>
</evidence>
<dbReference type="EMBL" id="UASJ01000001">
    <property type="protein sequence ID" value="SQB64293.1"/>
    <property type="molecule type" value="Genomic_DNA"/>
</dbReference>
<sequence>MLLEYVSAKPWQSETRHSYYASLKQFFAWYSRIYKYENPALVLPTVKRGSPMPRPIPDNLLAEALAGCTPRHRLALELAALAGLRSGEVARVNAGDITEDLLGYSLVVHGKGNKQRVVPITDGLAASIRDLAEPGTGWVFPGADGGHVTPRWISKLGANLLPSPWTMHTLRHRFGTHAYAGDRDLVAVQRLLGHASVSTTQRYVEPPSDAMRRAANSAQIIH</sequence>
<name>A0A2X2YMU9_9ACTO</name>
<dbReference type="InterPro" id="IPR002104">
    <property type="entry name" value="Integrase_catalytic"/>
</dbReference>